<dbReference type="AlphaFoldDB" id="A0AAE6WGQ5"/>
<accession>A0AAE6WGQ5</accession>
<dbReference type="EMBL" id="CP040852">
    <property type="protein sequence ID" value="QIA90421.1"/>
    <property type="molecule type" value="Genomic_DNA"/>
</dbReference>
<dbReference type="Proteomes" id="UP000463931">
    <property type="component" value="Chromosome"/>
</dbReference>
<name>A0AAE6WGQ5_9LACO</name>
<reference evidence="1 2" key="1">
    <citation type="journal article" date="2019" name="Nat. Med.">
        <title>Preventing dysbiosis of the neonatal mouse intestinal microbiome protects against late-onset sepsis.</title>
        <authorList>
            <person name="Singer J.R."/>
            <person name="Blosser E.G."/>
            <person name="Zindl C.L."/>
            <person name="Silberger D.J."/>
            <person name="Conlan S."/>
            <person name="Laufer V.A."/>
            <person name="DiToro D."/>
            <person name="Deming C."/>
            <person name="Kumar R."/>
            <person name="Morrow C.D."/>
            <person name="Segre J.A."/>
            <person name="Gray M.J."/>
            <person name="Randolph D.A."/>
            <person name="Weaver C.T."/>
        </authorList>
    </citation>
    <scope>NUCLEOTIDE SEQUENCE [LARGE SCALE GENOMIC DNA]</scope>
    <source>
        <strain evidence="1 2">V10</strain>
    </source>
</reference>
<protein>
    <submittedName>
        <fullName evidence="1">Uncharacterized protein</fullName>
    </submittedName>
</protein>
<sequence>MKKLAIVAVLMSSLSLAACGNKDIFATEYEFKTAEIRMLDGTIKKVNVKAWSRDTEANNIRVTTTDGTVYYSSSNNIMLIDK</sequence>
<organism evidence="1 2">
    <name type="scientific">Ligilactobacillus murinus</name>
    <dbReference type="NCBI Taxonomy" id="1622"/>
    <lineage>
        <taxon>Bacteria</taxon>
        <taxon>Bacillati</taxon>
        <taxon>Bacillota</taxon>
        <taxon>Bacilli</taxon>
        <taxon>Lactobacillales</taxon>
        <taxon>Lactobacillaceae</taxon>
        <taxon>Ligilactobacillus</taxon>
    </lineage>
</organism>
<dbReference type="RefSeq" id="WP_153551939.1">
    <property type="nucleotide sequence ID" value="NZ_CP040852.1"/>
</dbReference>
<dbReference type="PROSITE" id="PS51257">
    <property type="entry name" value="PROKAR_LIPOPROTEIN"/>
    <property type="match status" value="1"/>
</dbReference>
<gene>
    <name evidence="1" type="ORF">FEE40_09800</name>
</gene>
<evidence type="ECO:0000313" key="2">
    <source>
        <dbReference type="Proteomes" id="UP000463931"/>
    </source>
</evidence>
<evidence type="ECO:0000313" key="1">
    <source>
        <dbReference type="EMBL" id="QIA90421.1"/>
    </source>
</evidence>
<proteinExistence type="predicted"/>